<comment type="subcellular location">
    <subcellularLocation>
        <location evidence="1">Nucleus</location>
    </subcellularLocation>
</comment>
<evidence type="ECO:0000256" key="4">
    <source>
        <dbReference type="ARBA" id="ARBA00023163"/>
    </source>
</evidence>
<evidence type="ECO:0000256" key="5">
    <source>
        <dbReference type="ARBA" id="ARBA00023242"/>
    </source>
</evidence>
<dbReference type="Proteomes" id="UP000515123">
    <property type="component" value="Linkage group 22"/>
</dbReference>
<dbReference type="GO" id="GO:0005634">
    <property type="term" value="C:nucleus"/>
    <property type="evidence" value="ECO:0007669"/>
    <property type="project" value="UniProtKB-SubCell"/>
</dbReference>
<dbReference type="InterPro" id="IPR017884">
    <property type="entry name" value="SANT_dom"/>
</dbReference>
<name>A0A6P5GXV2_ANACO</name>
<feature type="compositionally biased region" description="Polar residues" evidence="6">
    <location>
        <begin position="191"/>
        <end position="202"/>
    </location>
</feature>
<dbReference type="InterPro" id="IPR017930">
    <property type="entry name" value="Myb_dom"/>
</dbReference>
<dbReference type="AlphaFoldDB" id="A0A6P5GXV2"/>
<dbReference type="InterPro" id="IPR006447">
    <property type="entry name" value="Myb_dom_plants"/>
</dbReference>
<evidence type="ECO:0000256" key="6">
    <source>
        <dbReference type="SAM" id="MobiDB-lite"/>
    </source>
</evidence>
<dbReference type="CDD" id="cd00167">
    <property type="entry name" value="SANT"/>
    <property type="match status" value="1"/>
</dbReference>
<feature type="domain" description="SANT" evidence="8">
    <location>
        <begin position="58"/>
        <end position="109"/>
    </location>
</feature>
<feature type="domain" description="Myb-like" evidence="7">
    <location>
        <begin position="55"/>
        <end position="105"/>
    </location>
</feature>
<feature type="compositionally biased region" description="Low complexity" evidence="6">
    <location>
        <begin position="140"/>
        <end position="159"/>
    </location>
</feature>
<dbReference type="FunFam" id="1.10.10.60:FF:000023">
    <property type="entry name" value="protein REVEILLE 6 isoform X1"/>
    <property type="match status" value="1"/>
</dbReference>
<dbReference type="Pfam" id="PF00249">
    <property type="entry name" value="Myb_DNA-binding"/>
    <property type="match status" value="1"/>
</dbReference>
<keyword evidence="5" id="KW-0539">Nucleus</keyword>
<dbReference type="InterPro" id="IPR009057">
    <property type="entry name" value="Homeodomain-like_sf"/>
</dbReference>
<evidence type="ECO:0000259" key="9">
    <source>
        <dbReference type="PROSITE" id="PS51294"/>
    </source>
</evidence>
<feature type="region of interest" description="Disordered" evidence="6">
    <location>
        <begin position="345"/>
        <end position="372"/>
    </location>
</feature>
<dbReference type="OrthoDB" id="118550at2759"/>
<dbReference type="GO" id="GO:0010468">
    <property type="term" value="P:regulation of gene expression"/>
    <property type="evidence" value="ECO:0007669"/>
    <property type="project" value="UniProtKB-ARBA"/>
</dbReference>
<dbReference type="NCBIfam" id="TIGR01557">
    <property type="entry name" value="myb_SHAQKYF"/>
    <property type="match status" value="1"/>
</dbReference>
<dbReference type="PANTHER" id="PTHR12802:SF175">
    <property type="entry name" value="PROTEIN REVEILLE 2"/>
    <property type="match status" value="1"/>
</dbReference>
<dbReference type="PROSITE" id="PS50090">
    <property type="entry name" value="MYB_LIKE"/>
    <property type="match status" value="1"/>
</dbReference>
<dbReference type="Gene3D" id="1.10.10.60">
    <property type="entry name" value="Homeodomain-like"/>
    <property type="match status" value="1"/>
</dbReference>
<sequence length="410" mass="44439">MVATALLENSRKPYLNPISIPERRMRVDVGSSAVGSGAQPKETDDYAIKVRKPYTITKQREKWTEEEHEKFLEALKLFGRAWRQIQEHIGTKTAVQIRSHAQKFFSKLERESGSEKAIEIPPPRPKKKPLRPYPRKNGVSKLQLSSVGSSSVSEQENGSPVSVLSRLGSDTSGSSISNRPSPVSSDGGDPTGTSLIEQDNGCQSSTTSTEEQNSTSPPASKDEAHMEIDEDSKDQVLSKDASPMIEAQATTLKLFGRTVVITDLKMLCSSTAKYDKQSCQASAAPVEQHGSNMQLQLLSAAAATNEVSSQFQCGNFAEASVAALPWWWAITPQIVSPRSRETGEKAGACLSASSSDSVRSGEPEPAPMFKPSKNSAFVRVEADKNITATRGFVPYKRCSTTEKQSVAAAL</sequence>
<feature type="compositionally biased region" description="Basic and acidic residues" evidence="6">
    <location>
        <begin position="108"/>
        <end position="118"/>
    </location>
</feature>
<gene>
    <name evidence="11" type="primary">LOC109727721</name>
</gene>
<keyword evidence="10" id="KW-1185">Reference proteome</keyword>
<keyword evidence="3" id="KW-0238">DNA-binding</keyword>
<accession>A0A6P5GXV2</accession>
<reference evidence="10" key="1">
    <citation type="journal article" date="2015" name="Nat. Genet.">
        <title>The pineapple genome and the evolution of CAM photosynthesis.</title>
        <authorList>
            <person name="Ming R."/>
            <person name="VanBuren R."/>
            <person name="Wai C.M."/>
            <person name="Tang H."/>
            <person name="Schatz M.C."/>
            <person name="Bowers J.E."/>
            <person name="Lyons E."/>
            <person name="Wang M.L."/>
            <person name="Chen J."/>
            <person name="Biggers E."/>
            <person name="Zhang J."/>
            <person name="Huang L."/>
            <person name="Zhang L."/>
            <person name="Miao W."/>
            <person name="Zhang J."/>
            <person name="Ye Z."/>
            <person name="Miao C."/>
            <person name="Lin Z."/>
            <person name="Wang H."/>
            <person name="Zhou H."/>
            <person name="Yim W.C."/>
            <person name="Priest H.D."/>
            <person name="Zheng C."/>
            <person name="Woodhouse M."/>
            <person name="Edger P.P."/>
            <person name="Guyot R."/>
            <person name="Guo H.B."/>
            <person name="Guo H."/>
            <person name="Zheng G."/>
            <person name="Singh R."/>
            <person name="Sharma A."/>
            <person name="Min X."/>
            <person name="Zheng Y."/>
            <person name="Lee H."/>
            <person name="Gurtowski J."/>
            <person name="Sedlazeck F.J."/>
            <person name="Harkess A."/>
            <person name="McKain M.R."/>
            <person name="Liao Z."/>
            <person name="Fang J."/>
            <person name="Liu J."/>
            <person name="Zhang X."/>
            <person name="Zhang Q."/>
            <person name="Hu W."/>
            <person name="Qin Y."/>
            <person name="Wang K."/>
            <person name="Chen L.Y."/>
            <person name="Shirley N."/>
            <person name="Lin Y.R."/>
            <person name="Liu L.Y."/>
            <person name="Hernandez A.G."/>
            <person name="Wright C.L."/>
            <person name="Bulone V."/>
            <person name="Tuskan G.A."/>
            <person name="Heath K."/>
            <person name="Zee F."/>
            <person name="Moore P.H."/>
            <person name="Sunkar R."/>
            <person name="Leebens-Mack J.H."/>
            <person name="Mockler T."/>
            <person name="Bennetzen J.L."/>
            <person name="Freeling M."/>
            <person name="Sankoff D."/>
            <person name="Paterson A.H."/>
            <person name="Zhu X."/>
            <person name="Yang X."/>
            <person name="Smith J.A."/>
            <person name="Cushman J.C."/>
            <person name="Paull R.E."/>
            <person name="Yu Q."/>
        </authorList>
    </citation>
    <scope>NUCLEOTIDE SEQUENCE [LARGE SCALE GENOMIC DNA]</scope>
    <source>
        <strain evidence="10">cv. F153</strain>
    </source>
</reference>
<keyword evidence="2" id="KW-0805">Transcription regulation</keyword>
<dbReference type="SMART" id="SM00717">
    <property type="entry name" value="SANT"/>
    <property type="match status" value="1"/>
</dbReference>
<feature type="compositionally biased region" description="Basic and acidic residues" evidence="6">
    <location>
        <begin position="220"/>
        <end position="237"/>
    </location>
</feature>
<feature type="domain" description="HTH myb-type" evidence="9">
    <location>
        <begin position="55"/>
        <end position="109"/>
    </location>
</feature>
<dbReference type="InterPro" id="IPR001005">
    <property type="entry name" value="SANT/Myb"/>
</dbReference>
<proteinExistence type="predicted"/>
<reference evidence="11" key="2">
    <citation type="submission" date="2025-08" db="UniProtKB">
        <authorList>
            <consortium name="RefSeq"/>
        </authorList>
    </citation>
    <scope>IDENTIFICATION</scope>
    <source>
        <tissue evidence="11">Leaf</tissue>
    </source>
</reference>
<evidence type="ECO:0000259" key="7">
    <source>
        <dbReference type="PROSITE" id="PS50090"/>
    </source>
</evidence>
<dbReference type="PROSITE" id="PS51293">
    <property type="entry name" value="SANT"/>
    <property type="match status" value="1"/>
</dbReference>
<evidence type="ECO:0000256" key="2">
    <source>
        <dbReference type="ARBA" id="ARBA00023015"/>
    </source>
</evidence>
<dbReference type="RefSeq" id="XP_020113491.1">
    <property type="nucleotide sequence ID" value="XM_020257902.1"/>
</dbReference>
<feature type="compositionally biased region" description="Basic residues" evidence="6">
    <location>
        <begin position="124"/>
        <end position="134"/>
    </location>
</feature>
<protein>
    <submittedName>
        <fullName evidence="11">Protein REVEILLE 2-like</fullName>
    </submittedName>
</protein>
<evidence type="ECO:0000259" key="8">
    <source>
        <dbReference type="PROSITE" id="PS51293"/>
    </source>
</evidence>
<evidence type="ECO:0000256" key="3">
    <source>
        <dbReference type="ARBA" id="ARBA00023125"/>
    </source>
</evidence>
<organism evidence="10 11">
    <name type="scientific">Ananas comosus</name>
    <name type="common">Pineapple</name>
    <name type="synonym">Ananas ananas</name>
    <dbReference type="NCBI Taxonomy" id="4615"/>
    <lineage>
        <taxon>Eukaryota</taxon>
        <taxon>Viridiplantae</taxon>
        <taxon>Streptophyta</taxon>
        <taxon>Embryophyta</taxon>
        <taxon>Tracheophyta</taxon>
        <taxon>Spermatophyta</taxon>
        <taxon>Magnoliopsida</taxon>
        <taxon>Liliopsida</taxon>
        <taxon>Poales</taxon>
        <taxon>Bromeliaceae</taxon>
        <taxon>Bromelioideae</taxon>
        <taxon>Ananas</taxon>
    </lineage>
</organism>
<evidence type="ECO:0000313" key="11">
    <source>
        <dbReference type="RefSeq" id="XP_020113491.1"/>
    </source>
</evidence>
<feature type="compositionally biased region" description="Low complexity" evidence="6">
    <location>
        <begin position="203"/>
        <end position="216"/>
    </location>
</feature>
<dbReference type="GO" id="GO:0003677">
    <property type="term" value="F:DNA binding"/>
    <property type="evidence" value="ECO:0007669"/>
    <property type="project" value="UniProtKB-KW"/>
</dbReference>
<dbReference type="SUPFAM" id="SSF46689">
    <property type="entry name" value="Homeodomain-like"/>
    <property type="match status" value="1"/>
</dbReference>
<evidence type="ECO:0000313" key="10">
    <source>
        <dbReference type="Proteomes" id="UP000515123"/>
    </source>
</evidence>
<keyword evidence="4" id="KW-0804">Transcription</keyword>
<dbReference type="GeneID" id="109727721"/>
<feature type="compositionally biased region" description="Low complexity" evidence="6">
    <location>
        <begin position="172"/>
        <end position="185"/>
    </location>
</feature>
<feature type="region of interest" description="Disordered" evidence="6">
    <location>
        <begin position="108"/>
        <end position="238"/>
    </location>
</feature>
<evidence type="ECO:0000256" key="1">
    <source>
        <dbReference type="ARBA" id="ARBA00004123"/>
    </source>
</evidence>
<dbReference type="PANTHER" id="PTHR12802">
    <property type="entry name" value="SWI/SNF COMPLEX-RELATED"/>
    <property type="match status" value="1"/>
</dbReference>
<dbReference type="PROSITE" id="PS51294">
    <property type="entry name" value="HTH_MYB"/>
    <property type="match status" value="1"/>
</dbReference>